<keyword evidence="3" id="KW-1185">Reference proteome</keyword>
<feature type="compositionally biased region" description="Basic and acidic residues" evidence="1">
    <location>
        <begin position="209"/>
        <end position="219"/>
    </location>
</feature>
<gene>
    <name evidence="2" type="ORF">TTHERM_01050640</name>
</gene>
<feature type="region of interest" description="Disordered" evidence="1">
    <location>
        <begin position="196"/>
        <end position="262"/>
    </location>
</feature>
<dbReference type="RefSeq" id="XP_001010263.2">
    <property type="nucleotide sequence ID" value="XM_001010263.3"/>
</dbReference>
<accession>Q22XJ2</accession>
<feature type="compositionally biased region" description="Basic and acidic residues" evidence="1">
    <location>
        <begin position="73"/>
        <end position="85"/>
    </location>
</feature>
<sequence>MQRLNYQKEGQLRKQGMQHVEDDATAIALHQQINKSSNMYGSANNKSSNQQISIFNNPNIATVKMNEIDEEMKANKDDKGIRESSSHSSGDGSATSKIKSILSSKSHSKDSGGSSKLKSVNIVPQVTVYTIPNGESQESSDQNEQDSQSSESSSNEDSSSYSSNPDDKPQQGENNNQIHVNNIDMVSVNNKNHQIEKSHYSNQQSQIDKNQKNQQDQKSKSQKYLAQSEPEQKDNNSKNNQNNVNNNQYISSNNSKLDSKQHSKTSCSCNIYQTIFSSMGAWLNGQFTLHF</sequence>
<dbReference type="InParanoid" id="Q22XJ2"/>
<feature type="region of interest" description="Disordered" evidence="1">
    <location>
        <begin position="73"/>
        <end position="119"/>
    </location>
</feature>
<dbReference type="EMBL" id="GG662806">
    <property type="protein sequence ID" value="EAR90018.2"/>
    <property type="molecule type" value="Genomic_DNA"/>
</dbReference>
<feature type="compositionally biased region" description="Low complexity" evidence="1">
    <location>
        <begin position="237"/>
        <end position="256"/>
    </location>
</feature>
<dbReference type="AlphaFoldDB" id="Q22XJ2"/>
<protein>
    <submittedName>
        <fullName evidence="2">Uncharacterized protein</fullName>
    </submittedName>
</protein>
<reference evidence="3" key="1">
    <citation type="journal article" date="2006" name="PLoS Biol.">
        <title>Macronuclear genome sequence of the ciliate Tetrahymena thermophila, a model eukaryote.</title>
        <authorList>
            <person name="Eisen J.A."/>
            <person name="Coyne R.S."/>
            <person name="Wu M."/>
            <person name="Wu D."/>
            <person name="Thiagarajan M."/>
            <person name="Wortman J.R."/>
            <person name="Badger J.H."/>
            <person name="Ren Q."/>
            <person name="Amedeo P."/>
            <person name="Jones K.M."/>
            <person name="Tallon L.J."/>
            <person name="Delcher A.L."/>
            <person name="Salzberg S.L."/>
            <person name="Silva J.C."/>
            <person name="Haas B.J."/>
            <person name="Majoros W.H."/>
            <person name="Farzad M."/>
            <person name="Carlton J.M."/>
            <person name="Smith R.K. Jr."/>
            <person name="Garg J."/>
            <person name="Pearlman R.E."/>
            <person name="Karrer K.M."/>
            <person name="Sun L."/>
            <person name="Manning G."/>
            <person name="Elde N.C."/>
            <person name="Turkewitz A.P."/>
            <person name="Asai D.J."/>
            <person name="Wilkes D.E."/>
            <person name="Wang Y."/>
            <person name="Cai H."/>
            <person name="Collins K."/>
            <person name="Stewart B.A."/>
            <person name="Lee S.R."/>
            <person name="Wilamowska K."/>
            <person name="Weinberg Z."/>
            <person name="Ruzzo W.L."/>
            <person name="Wloga D."/>
            <person name="Gaertig J."/>
            <person name="Frankel J."/>
            <person name="Tsao C.-C."/>
            <person name="Gorovsky M.A."/>
            <person name="Keeling P.J."/>
            <person name="Waller R.F."/>
            <person name="Patron N.J."/>
            <person name="Cherry J.M."/>
            <person name="Stover N.A."/>
            <person name="Krieger C.J."/>
            <person name="del Toro C."/>
            <person name="Ryder H.F."/>
            <person name="Williamson S.C."/>
            <person name="Barbeau R.A."/>
            <person name="Hamilton E.P."/>
            <person name="Orias E."/>
        </authorList>
    </citation>
    <scope>NUCLEOTIDE SEQUENCE [LARGE SCALE GENOMIC DNA]</scope>
    <source>
        <strain evidence="3">SB210</strain>
    </source>
</reference>
<dbReference type="KEGG" id="tet:TTHERM_01050640"/>
<evidence type="ECO:0000256" key="1">
    <source>
        <dbReference type="SAM" id="MobiDB-lite"/>
    </source>
</evidence>
<organism evidence="2 3">
    <name type="scientific">Tetrahymena thermophila (strain SB210)</name>
    <dbReference type="NCBI Taxonomy" id="312017"/>
    <lineage>
        <taxon>Eukaryota</taxon>
        <taxon>Sar</taxon>
        <taxon>Alveolata</taxon>
        <taxon>Ciliophora</taxon>
        <taxon>Intramacronucleata</taxon>
        <taxon>Oligohymenophorea</taxon>
        <taxon>Hymenostomatida</taxon>
        <taxon>Tetrahymenina</taxon>
        <taxon>Tetrahymenidae</taxon>
        <taxon>Tetrahymena</taxon>
    </lineage>
</organism>
<name>Q22XJ2_TETTS</name>
<evidence type="ECO:0000313" key="3">
    <source>
        <dbReference type="Proteomes" id="UP000009168"/>
    </source>
</evidence>
<feature type="compositionally biased region" description="Low complexity" evidence="1">
    <location>
        <begin position="86"/>
        <end position="119"/>
    </location>
</feature>
<dbReference type="HOGENOM" id="CLU_958076_0_0_1"/>
<feature type="region of interest" description="Disordered" evidence="1">
    <location>
        <begin position="132"/>
        <end position="175"/>
    </location>
</feature>
<dbReference type="Proteomes" id="UP000009168">
    <property type="component" value="Unassembled WGS sequence"/>
</dbReference>
<dbReference type="GeneID" id="7826508"/>
<proteinExistence type="predicted"/>
<feature type="compositionally biased region" description="Low complexity" evidence="1">
    <location>
        <begin position="135"/>
        <end position="164"/>
    </location>
</feature>
<evidence type="ECO:0000313" key="2">
    <source>
        <dbReference type="EMBL" id="EAR90018.2"/>
    </source>
</evidence>